<comment type="similarity">
    <text evidence="8 9">Belongs to the MurJ/MviN family.</text>
</comment>
<dbReference type="HAMAP" id="MF_02078">
    <property type="entry name" value="MurJ_MviN"/>
    <property type="match status" value="1"/>
</dbReference>
<dbReference type="InterPro" id="IPR051050">
    <property type="entry name" value="Lipid_II_flippase_MurJ/MviN"/>
</dbReference>
<comment type="caution">
    <text evidence="10">The sequence shown here is derived from an EMBL/GenBank/DDBJ whole genome shotgun (WGS) entry which is preliminary data.</text>
</comment>
<feature type="transmembrane region" description="Helical" evidence="8">
    <location>
        <begin position="88"/>
        <end position="111"/>
    </location>
</feature>
<feature type="transmembrane region" description="Helical" evidence="8">
    <location>
        <begin position="44"/>
        <end position="68"/>
    </location>
</feature>
<dbReference type="AlphaFoldDB" id="A0A6I3SLS9"/>
<keyword evidence="3 8" id="KW-0812">Transmembrane</keyword>
<evidence type="ECO:0000256" key="5">
    <source>
        <dbReference type="ARBA" id="ARBA00022984"/>
    </source>
</evidence>
<dbReference type="EMBL" id="WNKU01000016">
    <property type="protein sequence ID" value="MTV49908.1"/>
    <property type="molecule type" value="Genomic_DNA"/>
</dbReference>
<dbReference type="GO" id="GO:0009252">
    <property type="term" value="P:peptidoglycan biosynthetic process"/>
    <property type="evidence" value="ECO:0007669"/>
    <property type="project" value="UniProtKB-UniRule"/>
</dbReference>
<dbReference type="GO" id="GO:0008360">
    <property type="term" value="P:regulation of cell shape"/>
    <property type="evidence" value="ECO:0007669"/>
    <property type="project" value="UniProtKB-UniRule"/>
</dbReference>
<evidence type="ECO:0000256" key="2">
    <source>
        <dbReference type="ARBA" id="ARBA00022475"/>
    </source>
</evidence>
<evidence type="ECO:0000256" key="9">
    <source>
        <dbReference type="PIRNR" id="PIRNR002869"/>
    </source>
</evidence>
<feature type="transmembrane region" description="Helical" evidence="8">
    <location>
        <begin position="156"/>
        <end position="177"/>
    </location>
</feature>
<evidence type="ECO:0000313" key="11">
    <source>
        <dbReference type="Proteomes" id="UP000430670"/>
    </source>
</evidence>
<evidence type="ECO:0000256" key="6">
    <source>
        <dbReference type="ARBA" id="ARBA00022989"/>
    </source>
</evidence>
<name>A0A6I3SLS9_HELMO</name>
<dbReference type="PIRSF" id="PIRSF002869">
    <property type="entry name" value="MviN"/>
    <property type="match status" value="1"/>
</dbReference>
<dbReference type="PANTHER" id="PTHR47019">
    <property type="entry name" value="LIPID II FLIPPASE MURJ"/>
    <property type="match status" value="1"/>
</dbReference>
<dbReference type="GO" id="GO:0015648">
    <property type="term" value="F:lipid-linked peptidoglycan transporter activity"/>
    <property type="evidence" value="ECO:0007669"/>
    <property type="project" value="UniProtKB-UniRule"/>
</dbReference>
<keyword evidence="4 8" id="KW-0133">Cell shape</keyword>
<accession>A0A6I3SLS9</accession>
<evidence type="ECO:0000256" key="3">
    <source>
        <dbReference type="ARBA" id="ARBA00022692"/>
    </source>
</evidence>
<sequence>MQENRIARAAALIMVVTLAGRFFGFIREMLTARNFPVDQVDSYVVAYTLPNIFGVAMTGAFLAAFIPIFTQLLVDGEKERAWRLGSTVLNAVFLAFFVLVAIGMIFAPAVVQLIAPGFASDRMELTVELMRIMFPTLIFASVGGITAGILNSFNHFMLPSIGPTLASITAVGFIYFLAPSMGVYSLAFGVLVGLFFQLAVQIPAMPRNGFRYQLLMDLKEPLVREIGLLIVPVLIGVGIGQVNILIDRMLASGLPAGSISALNFANQIMQLPMGIFVQAISVPVFPALSALAANGDMAGLRRTMGKGTNYYTLVLVPMTVGLMVLSIPTVRIIFERGEFTAENTLATASALFWYSLGILPYAMRDLYTRLFYALQDTRTPVQVGAFCVAIHILLNLILIRFMAHGGLALATSIATALNMIILGWILWKRIGGWQVRQELAVLKKAAVASLIMGLIVFELNGYLSQHLSQIPHWGELLQLFVSVSAGAAVYAVLIWLLRVEEVRFVTAYIWEKFLTLRRTLGFDSNRS</sequence>
<dbReference type="GO" id="GO:0071555">
    <property type="term" value="P:cell wall organization"/>
    <property type="evidence" value="ECO:0007669"/>
    <property type="project" value="UniProtKB-UniRule"/>
</dbReference>
<feature type="transmembrane region" description="Helical" evidence="8">
    <location>
        <begin position="477"/>
        <end position="497"/>
    </location>
</feature>
<dbReference type="GO" id="GO:0005886">
    <property type="term" value="C:plasma membrane"/>
    <property type="evidence" value="ECO:0007669"/>
    <property type="project" value="UniProtKB-SubCell"/>
</dbReference>
<dbReference type="UniPathway" id="UPA00219"/>
<feature type="transmembrane region" description="Helical" evidence="8">
    <location>
        <begin position="6"/>
        <end position="23"/>
    </location>
</feature>
<evidence type="ECO:0000256" key="7">
    <source>
        <dbReference type="ARBA" id="ARBA00023136"/>
    </source>
</evidence>
<feature type="transmembrane region" description="Helical" evidence="8">
    <location>
        <begin position="310"/>
        <end position="333"/>
    </location>
</feature>
<proteinExistence type="inferred from homology"/>
<feature type="transmembrane region" description="Helical" evidence="8">
    <location>
        <begin position="407"/>
        <end position="427"/>
    </location>
</feature>
<evidence type="ECO:0000313" key="10">
    <source>
        <dbReference type="EMBL" id="MTV49908.1"/>
    </source>
</evidence>
<evidence type="ECO:0000256" key="4">
    <source>
        <dbReference type="ARBA" id="ARBA00022960"/>
    </source>
</evidence>
<dbReference type="Proteomes" id="UP000430670">
    <property type="component" value="Unassembled WGS sequence"/>
</dbReference>
<dbReference type="PRINTS" id="PR01806">
    <property type="entry name" value="VIRFACTRMVIN"/>
</dbReference>
<dbReference type="Pfam" id="PF03023">
    <property type="entry name" value="MurJ"/>
    <property type="match status" value="1"/>
</dbReference>
<protein>
    <recommendedName>
        <fullName evidence="8">Probable lipid II flippase MurJ</fullName>
    </recommendedName>
</protein>
<keyword evidence="6 8" id="KW-1133">Transmembrane helix</keyword>
<dbReference type="CDD" id="cd13123">
    <property type="entry name" value="MATE_MurJ_like"/>
    <property type="match status" value="1"/>
</dbReference>
<dbReference type="OrthoDB" id="9804143at2"/>
<dbReference type="InterPro" id="IPR004268">
    <property type="entry name" value="MurJ"/>
</dbReference>
<organism evidence="10 11">
    <name type="scientific">Heliobacterium mobile</name>
    <name type="common">Heliobacillus mobilis</name>
    <dbReference type="NCBI Taxonomy" id="28064"/>
    <lineage>
        <taxon>Bacteria</taxon>
        <taxon>Bacillati</taxon>
        <taxon>Bacillota</taxon>
        <taxon>Clostridia</taxon>
        <taxon>Eubacteriales</taxon>
        <taxon>Heliobacteriaceae</taxon>
        <taxon>Heliobacterium</taxon>
    </lineage>
</organism>
<keyword evidence="2 8" id="KW-1003">Cell membrane</keyword>
<evidence type="ECO:0000256" key="1">
    <source>
        <dbReference type="ARBA" id="ARBA00004651"/>
    </source>
</evidence>
<feature type="transmembrane region" description="Helical" evidence="8">
    <location>
        <begin position="345"/>
        <end position="362"/>
    </location>
</feature>
<dbReference type="NCBIfam" id="TIGR01695">
    <property type="entry name" value="murJ_mviN"/>
    <property type="match status" value="1"/>
</dbReference>
<keyword evidence="5 8" id="KW-0573">Peptidoglycan synthesis</keyword>
<feature type="transmembrane region" description="Helical" evidence="8">
    <location>
        <begin position="132"/>
        <end position="150"/>
    </location>
</feature>
<evidence type="ECO:0000256" key="8">
    <source>
        <dbReference type="HAMAP-Rule" id="MF_02078"/>
    </source>
</evidence>
<dbReference type="RefSeq" id="WP_155477005.1">
    <property type="nucleotide sequence ID" value="NZ_WNKU01000016.1"/>
</dbReference>
<keyword evidence="8 9" id="KW-0961">Cell wall biogenesis/degradation</keyword>
<reference evidence="10 11" key="1">
    <citation type="submission" date="2019-11" db="EMBL/GenBank/DDBJ databases">
        <title>Whole-genome sequence of a the green, strictly anaerobic photosynthetic bacterium Heliobacillus mobilis DSM 6151.</title>
        <authorList>
            <person name="Kyndt J.A."/>
            <person name="Meyer T.E."/>
        </authorList>
    </citation>
    <scope>NUCLEOTIDE SEQUENCE [LARGE SCALE GENOMIC DNA]</scope>
    <source>
        <strain evidence="10 11">DSM 6151</strain>
    </source>
</reference>
<comment type="subcellular location">
    <subcellularLocation>
        <location evidence="1 8">Cell membrane</location>
        <topology evidence="1 8">Multi-pass membrane protein</topology>
    </subcellularLocation>
</comment>
<keyword evidence="8 9" id="KW-0813">Transport</keyword>
<feature type="transmembrane region" description="Helical" evidence="8">
    <location>
        <begin position="226"/>
        <end position="246"/>
    </location>
</feature>
<gene>
    <name evidence="8 10" type="primary">murJ</name>
    <name evidence="10" type="ORF">GJ688_13085</name>
</gene>
<feature type="transmembrane region" description="Helical" evidence="8">
    <location>
        <begin position="184"/>
        <end position="206"/>
    </location>
</feature>
<dbReference type="PANTHER" id="PTHR47019:SF1">
    <property type="entry name" value="LIPID II FLIPPASE MURJ"/>
    <property type="match status" value="1"/>
</dbReference>
<feature type="transmembrane region" description="Helical" evidence="8">
    <location>
        <begin position="439"/>
        <end position="457"/>
    </location>
</feature>
<feature type="transmembrane region" description="Helical" evidence="8">
    <location>
        <begin position="383"/>
        <end position="401"/>
    </location>
</feature>
<keyword evidence="11" id="KW-1185">Reference proteome</keyword>
<comment type="function">
    <text evidence="8 9">Involved in peptidoglycan biosynthesis. Transports lipid-linked peptidoglycan precursors from the inner to the outer leaflet of the cytoplasmic membrane.</text>
</comment>
<keyword evidence="7 8" id="KW-0472">Membrane</keyword>
<dbReference type="GO" id="GO:0034204">
    <property type="term" value="P:lipid translocation"/>
    <property type="evidence" value="ECO:0007669"/>
    <property type="project" value="TreeGrafter"/>
</dbReference>
<comment type="pathway">
    <text evidence="8">Cell wall biogenesis; peptidoglycan biosynthesis.</text>
</comment>